<comment type="caution">
    <text evidence="3">The sequence shown here is derived from an EMBL/GenBank/DDBJ whole genome shotgun (WGS) entry which is preliminary data.</text>
</comment>
<keyword evidence="2" id="KW-0732">Signal</keyword>
<feature type="region of interest" description="Disordered" evidence="1">
    <location>
        <begin position="39"/>
        <end position="174"/>
    </location>
</feature>
<evidence type="ECO:0000256" key="1">
    <source>
        <dbReference type="SAM" id="MobiDB-lite"/>
    </source>
</evidence>
<accession>A0A2G1QP14</accession>
<evidence type="ECO:0008006" key="5">
    <source>
        <dbReference type="Google" id="ProtNLM"/>
    </source>
</evidence>
<dbReference type="AlphaFoldDB" id="A0A2G1QP14"/>
<gene>
    <name evidence="3" type="ORF">CSC94_09325</name>
</gene>
<evidence type="ECO:0000313" key="3">
    <source>
        <dbReference type="EMBL" id="PHP67235.1"/>
    </source>
</evidence>
<feature type="chain" id="PRO_5013679532" description="Outer membrane beta-barrel protein" evidence="2">
    <location>
        <begin position="36"/>
        <end position="572"/>
    </location>
</feature>
<feature type="signal peptide" evidence="2">
    <location>
        <begin position="1"/>
        <end position="35"/>
    </location>
</feature>
<protein>
    <recommendedName>
        <fullName evidence="5">Outer membrane beta-barrel protein</fullName>
    </recommendedName>
</protein>
<dbReference type="Proteomes" id="UP000221168">
    <property type="component" value="Unassembled WGS sequence"/>
</dbReference>
<evidence type="ECO:0000256" key="2">
    <source>
        <dbReference type="SAM" id="SignalP"/>
    </source>
</evidence>
<dbReference type="Pfam" id="PF10082">
    <property type="entry name" value="BBP2_2"/>
    <property type="match status" value="1"/>
</dbReference>
<dbReference type="EMBL" id="PDVP01000004">
    <property type="protein sequence ID" value="PHP67235.1"/>
    <property type="molecule type" value="Genomic_DNA"/>
</dbReference>
<organism evidence="3 4">
    <name type="scientific">Zhengella mangrovi</name>
    <dbReference type="NCBI Taxonomy" id="1982044"/>
    <lineage>
        <taxon>Bacteria</taxon>
        <taxon>Pseudomonadati</taxon>
        <taxon>Pseudomonadota</taxon>
        <taxon>Alphaproteobacteria</taxon>
        <taxon>Hyphomicrobiales</taxon>
        <taxon>Notoacmeibacteraceae</taxon>
        <taxon>Zhengella</taxon>
    </lineage>
</organism>
<reference evidence="3 4" key="1">
    <citation type="submission" date="2017-10" db="EMBL/GenBank/DDBJ databases">
        <title>Sedimentibacterium mangrovi gen. nov., sp. nov., a novel member of family Phyllobacteriacea isolated from mangrove sediment.</title>
        <authorList>
            <person name="Liao H."/>
            <person name="Tian Y."/>
        </authorList>
    </citation>
    <scope>NUCLEOTIDE SEQUENCE [LARGE SCALE GENOMIC DNA]</scope>
    <source>
        <strain evidence="3 4">X9-2-2</strain>
    </source>
</reference>
<proteinExistence type="predicted"/>
<name>A0A2G1QP14_9HYPH</name>
<keyword evidence="4" id="KW-1185">Reference proteome</keyword>
<sequence length="572" mass="61098">MNRVPEFLRIGHGRLARVLTTAVALAALDISVATAQSLPGLRGNVDDDQAPVSLLKEEPLTARSTALTKKKKPTAEANGQTATPKPYIPEDDPEAGLDPADRTVVIGLDPQAPRLPMGVRARTQDDPAATASEPGTTAKKKKKSATADAKDPQDLLTGTIRTRSVTEDDEERNTRVLPENVRTPTVDQIDAASEQDPYAPLGLRIGTFTVTPTLETGLTATDNALSSTNKQSGIFSDTTLRLKAVSDWSVHQAEINAFAAWRQAVSGPGESEPNLGIDGKLRYDVGRDHAINAAAGYELRREAAESPVAIPAGATRPLLNRFDASLGLERTAGQLRYAITGEISRDAYGDASLAGGGTLSQTDRNFTLADARLRVGYAVSPALTPFVEVEYGRRVYDNRIDASGYARSADRYALRGGVALDLGEKLNGDLAVGYVRESLDDARLADIGGLSLLANLNWSPQRGTKVSLTAGTTVEGTTTAGESGSLLQSATLGFERQIRANFTANAELSASLRDYSGTGDRDMTLAGQLGFTWWLNRNVGLSARVRHERLTSNLPGRDYTTNSAFLGLKLQR</sequence>
<dbReference type="InterPro" id="IPR018759">
    <property type="entry name" value="BBP2_2"/>
</dbReference>
<evidence type="ECO:0000313" key="4">
    <source>
        <dbReference type="Proteomes" id="UP000221168"/>
    </source>
</evidence>